<organism evidence="1 2">
    <name type="scientific">Thermococcus barophilus</name>
    <dbReference type="NCBI Taxonomy" id="55802"/>
    <lineage>
        <taxon>Archaea</taxon>
        <taxon>Methanobacteriati</taxon>
        <taxon>Methanobacteriota</taxon>
        <taxon>Thermococci</taxon>
        <taxon>Thermococcales</taxon>
        <taxon>Thermococcaceae</taxon>
        <taxon>Thermococcus</taxon>
    </lineage>
</organism>
<sequence>MPLLEEIATTVVRITKDGRSFRFAVVKSINNEIDGMEIKV</sequence>
<protein>
    <submittedName>
        <fullName evidence="1">Uncharacterized protein</fullName>
    </submittedName>
</protein>
<evidence type="ECO:0000313" key="1">
    <source>
        <dbReference type="EMBL" id="ALM74977.1"/>
    </source>
</evidence>
<dbReference type="EMBL" id="CP013050">
    <property type="protein sequence ID" value="ALM74977.1"/>
    <property type="molecule type" value="Genomic_DNA"/>
</dbReference>
<proteinExistence type="predicted"/>
<dbReference type="AlphaFoldDB" id="A0A0S1XB23"/>
<evidence type="ECO:0000313" key="2">
    <source>
        <dbReference type="Proteomes" id="UP000066042"/>
    </source>
</evidence>
<dbReference type="Gene3D" id="3.40.50.11570">
    <property type="entry name" value="Protein of unknown function DUF257"/>
    <property type="match status" value="1"/>
</dbReference>
<dbReference type="Proteomes" id="UP000066042">
    <property type="component" value="Chromosome"/>
</dbReference>
<name>A0A0S1XB23_THEBA</name>
<gene>
    <name evidence="1" type="ORF">TBCH5v1_1034</name>
</gene>
<accession>A0A0S1XB23</accession>
<dbReference type="STRING" id="55802.TBCH5v1_1034"/>
<reference evidence="1 2" key="1">
    <citation type="journal article" date="2016" name="Genome Announc.">
        <title>Complete genome sequence of the hyperthermophilic and piezophilic archaeon Thermococcus barophilus Ch5, capable of growth at the expense of hydrogenogenesis from carbon monoxide and formate.</title>
        <authorList>
            <person name="Oger P."/>
            <person name="Sokolova T.G."/>
            <person name="Kozhevnikova D.A."/>
            <person name="Taranov E.A."/>
            <person name="Vannier P."/>
            <person name="Lee H.S."/>
            <person name="Kwon K.K."/>
            <person name="Kang S.G."/>
            <person name="Lee J.H."/>
            <person name="Bonch-Osmolovskaya E.A."/>
            <person name="Lebedinsky A.V."/>
        </authorList>
    </citation>
    <scope>NUCLEOTIDE SEQUENCE [LARGE SCALE GENOMIC DNA]</scope>
    <source>
        <strain evidence="2">Ch5</strain>
    </source>
</reference>